<accession>A0A6M3LPQ5</accession>
<evidence type="ECO:0000313" key="2">
    <source>
        <dbReference type="EMBL" id="QJI03428.1"/>
    </source>
</evidence>
<sequence>MSIIACRVTKDKIYLAADSQLTCGSDRRPGLLYKKIIKIKDIILCAVGTCAEVNLLVEYIKENKLPRSPQKLTLYMANFYKWRDEVSPTLTPEEKDRTSHCQFMFIVRGKVLYAASLFATEVLEFHAIGSGEDLAMGAMECGVSVKKAVEVACKYNTDCGLPVQYMEIRR</sequence>
<dbReference type="EMBL" id="MT145087">
    <property type="protein sequence ID" value="QJI03428.1"/>
    <property type="molecule type" value="Genomic_DNA"/>
</dbReference>
<proteinExistence type="predicted"/>
<dbReference type="Gene3D" id="3.60.20.10">
    <property type="entry name" value="Glutamine Phosphoribosylpyrophosphate, subunit 1, domain 1"/>
    <property type="match status" value="1"/>
</dbReference>
<organism evidence="1">
    <name type="scientific">viral metagenome</name>
    <dbReference type="NCBI Taxonomy" id="1070528"/>
    <lineage>
        <taxon>unclassified sequences</taxon>
        <taxon>metagenomes</taxon>
        <taxon>organismal metagenomes</taxon>
    </lineage>
</organism>
<dbReference type="AlphaFoldDB" id="A0A6M3LPQ5"/>
<protein>
    <submittedName>
        <fullName evidence="1">Uncharacterized protein</fullName>
    </submittedName>
</protein>
<reference evidence="1" key="1">
    <citation type="submission" date="2020-03" db="EMBL/GenBank/DDBJ databases">
        <title>The deep terrestrial virosphere.</title>
        <authorList>
            <person name="Holmfeldt K."/>
            <person name="Nilsson E."/>
            <person name="Simone D."/>
            <person name="Lopez-Fernandez M."/>
            <person name="Wu X."/>
            <person name="de Brujin I."/>
            <person name="Lundin D."/>
            <person name="Andersson A."/>
            <person name="Bertilsson S."/>
            <person name="Dopson M."/>
        </authorList>
    </citation>
    <scope>NUCLEOTIDE SEQUENCE</scope>
    <source>
        <strain evidence="1">MM415B05358</strain>
        <strain evidence="2">TM448B04506</strain>
    </source>
</reference>
<dbReference type="InterPro" id="IPR029055">
    <property type="entry name" value="Ntn_hydrolases_N"/>
</dbReference>
<evidence type="ECO:0000313" key="1">
    <source>
        <dbReference type="EMBL" id="QJA95502.1"/>
    </source>
</evidence>
<dbReference type="EMBL" id="MT143319">
    <property type="protein sequence ID" value="QJA95502.1"/>
    <property type="molecule type" value="Genomic_DNA"/>
</dbReference>
<gene>
    <name evidence="1" type="ORF">MM415B05358_0008</name>
    <name evidence="2" type="ORF">TM448B04506_0006</name>
</gene>
<dbReference type="SUPFAM" id="SSF56235">
    <property type="entry name" value="N-terminal nucleophile aminohydrolases (Ntn hydrolases)"/>
    <property type="match status" value="1"/>
</dbReference>
<name>A0A6M3LPQ5_9ZZZZ</name>